<keyword evidence="3" id="KW-0378">Hydrolase</keyword>
<dbReference type="GO" id="GO:0004559">
    <property type="term" value="F:alpha-mannosidase activity"/>
    <property type="evidence" value="ECO:0007669"/>
    <property type="project" value="InterPro"/>
</dbReference>
<dbReference type="Gene3D" id="2.60.40.2220">
    <property type="match status" value="1"/>
</dbReference>
<dbReference type="Pfam" id="PF17677">
    <property type="entry name" value="Glyco_hydro38C2"/>
    <property type="match status" value="1"/>
</dbReference>
<dbReference type="EMBL" id="FOGF01000013">
    <property type="protein sequence ID" value="SEQ97322.1"/>
    <property type="molecule type" value="Genomic_DNA"/>
</dbReference>
<dbReference type="InterPro" id="IPR028995">
    <property type="entry name" value="Glyco_hydro_57/38_cen_sf"/>
</dbReference>
<dbReference type="CDD" id="cd10814">
    <property type="entry name" value="GH38N_AMII_SpGH38_like"/>
    <property type="match status" value="1"/>
</dbReference>
<organism evidence="6 7">
    <name type="scientific">Granulicatella balaenopterae</name>
    <dbReference type="NCBI Taxonomy" id="137733"/>
    <lineage>
        <taxon>Bacteria</taxon>
        <taxon>Bacillati</taxon>
        <taxon>Bacillota</taxon>
        <taxon>Bacilli</taxon>
        <taxon>Lactobacillales</taxon>
        <taxon>Carnobacteriaceae</taxon>
        <taxon>Granulicatella</taxon>
    </lineage>
</organism>
<dbReference type="Pfam" id="PF01074">
    <property type="entry name" value="Glyco_hydro_38N"/>
    <property type="match status" value="1"/>
</dbReference>
<gene>
    <name evidence="6" type="ORF">SAMN05421767_11315</name>
</gene>
<dbReference type="InterPro" id="IPR011013">
    <property type="entry name" value="Gal_mutarotase_sf_dom"/>
</dbReference>
<dbReference type="InterPro" id="IPR011682">
    <property type="entry name" value="Glyco_hydro_38_C"/>
</dbReference>
<dbReference type="InterPro" id="IPR011330">
    <property type="entry name" value="Glyco_hydro/deAcase_b/a-brl"/>
</dbReference>
<dbReference type="Gene3D" id="1.20.1270.50">
    <property type="entry name" value="Glycoside hydrolase family 38, central domain"/>
    <property type="match status" value="1"/>
</dbReference>
<dbReference type="Pfam" id="PF07748">
    <property type="entry name" value="Glyco_hydro_38C"/>
    <property type="match status" value="1"/>
</dbReference>
<dbReference type="Gene3D" id="2.70.98.30">
    <property type="entry name" value="Golgi alpha-mannosidase II, domain 4"/>
    <property type="match status" value="1"/>
</dbReference>
<dbReference type="OrthoDB" id="9764050at2"/>
<dbReference type="GO" id="GO:0006013">
    <property type="term" value="P:mannose metabolic process"/>
    <property type="evidence" value="ECO:0007669"/>
    <property type="project" value="InterPro"/>
</dbReference>
<feature type="domain" description="Glycoside hydrolase family 38 central" evidence="5">
    <location>
        <begin position="297"/>
        <end position="371"/>
    </location>
</feature>
<dbReference type="SUPFAM" id="SSF88688">
    <property type="entry name" value="Families 57/38 glycoside transferase middle domain"/>
    <property type="match status" value="1"/>
</dbReference>
<dbReference type="InterPro" id="IPR015341">
    <property type="entry name" value="Glyco_hydro_38_cen"/>
</dbReference>
<dbReference type="GO" id="GO:0030246">
    <property type="term" value="F:carbohydrate binding"/>
    <property type="evidence" value="ECO:0007669"/>
    <property type="project" value="InterPro"/>
</dbReference>
<dbReference type="InterPro" id="IPR027291">
    <property type="entry name" value="Glyco_hydro_38_N_sf"/>
</dbReference>
<evidence type="ECO:0000256" key="1">
    <source>
        <dbReference type="ARBA" id="ARBA00009792"/>
    </source>
</evidence>
<dbReference type="SUPFAM" id="SSF88713">
    <property type="entry name" value="Glycoside hydrolase/deacetylase"/>
    <property type="match status" value="1"/>
</dbReference>
<dbReference type="InterPro" id="IPR041509">
    <property type="entry name" value="GH38_beta-1"/>
</dbReference>
<comment type="similarity">
    <text evidence="1">Belongs to the glycosyl hydrolase 38 family.</text>
</comment>
<accession>A0A1H9KDY5</accession>
<dbReference type="Gene3D" id="3.20.110.10">
    <property type="entry name" value="Glycoside hydrolase 38, N terminal domain"/>
    <property type="match status" value="1"/>
</dbReference>
<dbReference type="GO" id="GO:0046872">
    <property type="term" value="F:metal ion binding"/>
    <property type="evidence" value="ECO:0007669"/>
    <property type="project" value="UniProtKB-KW"/>
</dbReference>
<dbReference type="InterPro" id="IPR041147">
    <property type="entry name" value="GH38_C"/>
</dbReference>
<keyword evidence="7" id="KW-1185">Reference proteome</keyword>
<dbReference type="InterPro" id="IPR000602">
    <property type="entry name" value="Glyco_hydro_38_N"/>
</dbReference>
<keyword evidence="4" id="KW-0326">Glycosidase</keyword>
<dbReference type="AlphaFoldDB" id="A0A1H9KDY5"/>
<evidence type="ECO:0000256" key="3">
    <source>
        <dbReference type="ARBA" id="ARBA00022801"/>
    </source>
</evidence>
<evidence type="ECO:0000313" key="7">
    <source>
        <dbReference type="Proteomes" id="UP000198556"/>
    </source>
</evidence>
<evidence type="ECO:0000259" key="5">
    <source>
        <dbReference type="SMART" id="SM00872"/>
    </source>
</evidence>
<evidence type="ECO:0000313" key="6">
    <source>
        <dbReference type="EMBL" id="SEQ97322.1"/>
    </source>
</evidence>
<dbReference type="GO" id="GO:0009313">
    <property type="term" value="P:oligosaccharide catabolic process"/>
    <property type="evidence" value="ECO:0007669"/>
    <property type="project" value="TreeGrafter"/>
</dbReference>
<dbReference type="SUPFAM" id="SSF74650">
    <property type="entry name" value="Galactose mutarotase-like"/>
    <property type="match status" value="1"/>
</dbReference>
<proteinExistence type="inferred from homology"/>
<evidence type="ECO:0000256" key="2">
    <source>
        <dbReference type="ARBA" id="ARBA00022723"/>
    </source>
</evidence>
<sequence>MKKKIVHIISHSHWDREWYLPYEQHHMRLVQLIDDLLELFETDPDFDSFHLDGQTITIEDYLQVRPENEGKIRQAIADGKLKIGPFYILQDDFLISSEANVRNMIIGEEDCQKWGKKVALGYFPDTFGNMGQTAQILKKANLETAAFGRGIRPTGFNNMVAEDEEFSSQFSELLWESPDKSQVLGILFANWYSNGNEIPSVRDEALTYWTKKLADVEKFASTKHLLMMNGVDHQPVQKDLSKAIKLANELFPNYHFIHSSFDRYIEAVHQEVPDTLATIEGELTSQETDGWYTLANTASSRIYLKQMHTKVSRQLENIAEPLATMASELTDYEYPHDQLRYAWKLLLQNAPHDSICGCSVDEVHAEMITRYQKALEVAKFISEKAQTALVNAIDSSYFEDGAVPFTVFNTSGLERKNVLEAKVELKRFEFNGNIPKTVYQKAKDYIAGLKDLVVVDKDGKVYDAMISKPSIKFNYELPERAFRIPYFGVYVTVELPIKQAAMSWDTFAVTTREDAEKSAKPALFNEATTTLENDFLTVVIEANGLLNVTDKLSGRKYHNLLQFEDTGDIGNEYIYRQAHNDTARFAHDGKTTLTVLENNHLQAKIELQQTFEVPVSADSLLTTEQNMVIDITERLAERSTTTTPWTLTTVITMAHNSPQLHFTTSFDNQMTDHRLRVLFPTKIETDVNYADSIYEVVERPNKPNMKFWKNPTNPQHQRAFVSLLKDDYGVTIGNYGLNEYEIVEQDKTIAVTLLRCVGELGDWGYFETKEAQCIGKHTVEFTFESFTPETKFASYIRAKQQQVPLQYQTNPRHQAKLASQHAFCTINSDGCYLTALKRNTKTNQIVTRGFNLSNTLAHYLSIDMPNYEGFVCNLLEEDLNRKATETFNPGEIKSHIWRKK</sequence>
<dbReference type="InterPro" id="IPR037094">
    <property type="entry name" value="Glyco_hydro_38_cen_sf"/>
</dbReference>
<dbReference type="Gene3D" id="2.60.40.2210">
    <property type="match status" value="1"/>
</dbReference>
<dbReference type="RefSeq" id="WP_089746472.1">
    <property type="nucleotide sequence ID" value="NZ_FOGF01000013.1"/>
</dbReference>
<protein>
    <submittedName>
        <fullName evidence="6">Alpha-mannosidase</fullName>
    </submittedName>
</protein>
<dbReference type="Pfam" id="PF09261">
    <property type="entry name" value="Alpha-mann_mid"/>
    <property type="match status" value="1"/>
</dbReference>
<reference evidence="6 7" key="1">
    <citation type="submission" date="2016-10" db="EMBL/GenBank/DDBJ databases">
        <authorList>
            <person name="de Groot N.N."/>
        </authorList>
    </citation>
    <scope>NUCLEOTIDE SEQUENCE [LARGE SCALE GENOMIC DNA]</scope>
    <source>
        <strain evidence="6 7">DSM 15827</strain>
    </source>
</reference>
<dbReference type="Pfam" id="PF18438">
    <property type="entry name" value="Glyco_hydro_38"/>
    <property type="match status" value="1"/>
</dbReference>
<keyword evidence="2" id="KW-0479">Metal-binding</keyword>
<evidence type="ECO:0000256" key="4">
    <source>
        <dbReference type="ARBA" id="ARBA00023295"/>
    </source>
</evidence>
<name>A0A1H9KDY5_9LACT</name>
<dbReference type="SMART" id="SM00872">
    <property type="entry name" value="Alpha-mann_mid"/>
    <property type="match status" value="1"/>
</dbReference>
<dbReference type="STRING" id="137733.SAMN05421767_11315"/>
<dbReference type="Proteomes" id="UP000198556">
    <property type="component" value="Unassembled WGS sequence"/>
</dbReference>
<dbReference type="PANTHER" id="PTHR46017">
    <property type="entry name" value="ALPHA-MANNOSIDASE 2C1"/>
    <property type="match status" value="1"/>
</dbReference>
<dbReference type="PANTHER" id="PTHR46017:SF2">
    <property type="entry name" value="MANNOSYLGLYCERATE HYDROLASE"/>
    <property type="match status" value="1"/>
</dbReference>